<dbReference type="InterPro" id="IPR046216">
    <property type="entry name" value="DUF6249"/>
</dbReference>
<accession>A0A0P0FKM4</accession>
<gene>
    <name evidence="2" type="ORF">GAN91_21115</name>
</gene>
<evidence type="ECO:0000259" key="1">
    <source>
        <dbReference type="Pfam" id="PF19762"/>
    </source>
</evidence>
<evidence type="ECO:0000313" key="2">
    <source>
        <dbReference type="EMBL" id="KAB4476111.1"/>
    </source>
</evidence>
<comment type="caution">
    <text evidence="2">The sequence shown here is derived from an EMBL/GenBank/DDBJ whole genome shotgun (WGS) entry which is preliminary data.</text>
</comment>
<dbReference type="OMA" id="FKIFELY"/>
<proteinExistence type="predicted"/>
<sequence>MMDFITIPLVVGTITLGIYKLFELFVCKKERIAMIEKLADRVNTGEINSNLSLNLNYSRSRFTFGSLKSGLLMLGIGLGLLVAFFICINSFPGYTASRNWDVERQASVVYGACVLLFGGAGLLTAFLIEMKIQKKEKE</sequence>
<feature type="domain" description="DUF6249" evidence="1">
    <location>
        <begin position="13"/>
        <end position="129"/>
    </location>
</feature>
<dbReference type="KEGG" id="btho:Btheta7330_01193"/>
<reference evidence="2 3" key="1">
    <citation type="journal article" date="2019" name="Nat. Med.">
        <title>A library of human gut bacterial isolates paired with longitudinal multiomics data enables mechanistic microbiome research.</title>
        <authorList>
            <person name="Poyet M."/>
            <person name="Groussin M."/>
            <person name="Gibbons S.M."/>
            <person name="Avila-Pacheco J."/>
            <person name="Jiang X."/>
            <person name="Kearney S.M."/>
            <person name="Perrotta A.R."/>
            <person name="Berdy B."/>
            <person name="Zhao S."/>
            <person name="Lieberman T.D."/>
            <person name="Swanson P.K."/>
            <person name="Smith M."/>
            <person name="Roesemann S."/>
            <person name="Alexander J.E."/>
            <person name="Rich S.A."/>
            <person name="Livny J."/>
            <person name="Vlamakis H."/>
            <person name="Clish C."/>
            <person name="Bullock K."/>
            <person name="Deik A."/>
            <person name="Scott J."/>
            <person name="Pierce K.A."/>
            <person name="Xavier R.J."/>
            <person name="Alm E.J."/>
        </authorList>
    </citation>
    <scope>NUCLEOTIDE SEQUENCE [LARGE SCALE GENOMIC DNA]</scope>
    <source>
        <strain evidence="2 3">BIOML-A162</strain>
    </source>
</reference>
<dbReference type="RefSeq" id="WP_011108002.1">
    <property type="nucleotide sequence ID" value="NZ_CAXKYH010000013.1"/>
</dbReference>
<dbReference type="GeneID" id="60927806"/>
<dbReference type="Proteomes" id="UP000436858">
    <property type="component" value="Unassembled WGS sequence"/>
</dbReference>
<evidence type="ECO:0000313" key="3">
    <source>
        <dbReference type="Proteomes" id="UP000436858"/>
    </source>
</evidence>
<dbReference type="AlphaFoldDB" id="A0A0P0FKM4"/>
<dbReference type="EMBL" id="WCRY01000025">
    <property type="protein sequence ID" value="KAB4476111.1"/>
    <property type="molecule type" value="Genomic_DNA"/>
</dbReference>
<name>A0A0P0FKM4_BACT4</name>
<protein>
    <recommendedName>
        <fullName evidence="1">DUF6249 domain-containing protein</fullName>
    </recommendedName>
</protein>
<dbReference type="Pfam" id="PF19762">
    <property type="entry name" value="DUF6249"/>
    <property type="match status" value="1"/>
</dbReference>
<organism evidence="2 3">
    <name type="scientific">Bacteroides thetaiotaomicron</name>
    <dbReference type="NCBI Taxonomy" id="818"/>
    <lineage>
        <taxon>Bacteria</taxon>
        <taxon>Pseudomonadati</taxon>
        <taxon>Bacteroidota</taxon>
        <taxon>Bacteroidia</taxon>
        <taxon>Bacteroidales</taxon>
        <taxon>Bacteroidaceae</taxon>
        <taxon>Bacteroides</taxon>
    </lineage>
</organism>